<sequence length="180" mass="19431">MTSPTPHAAVVALTGWPTVTDTGILIQGVHVRTSWRPGQTPRRVTVRAFPETTPGGTLRRLYAPKGNVRAARCPNGTDVLIVGQLLKLDRAEGIIRVKVAPSKANTMPFSVTLQASREVLALDPGTFSVEVRGRVMSLGAGVLLADQVQPVFAPIPDRWHRVRATAYRRAAPQVLTPTLC</sequence>
<dbReference type="AlphaFoldDB" id="A0A100HNJ6"/>
<proteinExistence type="predicted"/>
<gene>
    <name evidence="1" type="ORF">DEIGR_400129</name>
</gene>
<keyword evidence="2" id="KW-1185">Reference proteome</keyword>
<protein>
    <submittedName>
        <fullName evidence="1">Uncharacterized protein</fullName>
    </submittedName>
</protein>
<dbReference type="RefSeq" id="WP_058980226.1">
    <property type="nucleotide sequence ID" value="NZ_BCMS01000006.1"/>
</dbReference>
<organism evidence="1 2">
    <name type="scientific">Deinococcus grandis</name>
    <dbReference type="NCBI Taxonomy" id="57498"/>
    <lineage>
        <taxon>Bacteria</taxon>
        <taxon>Thermotogati</taxon>
        <taxon>Deinococcota</taxon>
        <taxon>Deinococci</taxon>
        <taxon>Deinococcales</taxon>
        <taxon>Deinococcaceae</taxon>
        <taxon>Deinococcus</taxon>
    </lineage>
</organism>
<dbReference type="Proteomes" id="UP000056209">
    <property type="component" value="Unassembled WGS sequence"/>
</dbReference>
<dbReference type="EMBL" id="BCMS01000006">
    <property type="protein sequence ID" value="GAQ23996.1"/>
    <property type="molecule type" value="Genomic_DNA"/>
</dbReference>
<evidence type="ECO:0000313" key="2">
    <source>
        <dbReference type="Proteomes" id="UP000056209"/>
    </source>
</evidence>
<accession>A0A100HNJ6</accession>
<evidence type="ECO:0000313" key="1">
    <source>
        <dbReference type="EMBL" id="GAQ23996.1"/>
    </source>
</evidence>
<reference evidence="2" key="1">
    <citation type="submission" date="2015-11" db="EMBL/GenBank/DDBJ databases">
        <title>Draft Genome Sequence of the Radioresistant Bacterium Deinococcus grandis, Isolated from Freshwater Fish in Japan.</title>
        <authorList>
            <person name="Satoh K."/>
            <person name="Onodera T."/>
            <person name="Omoso K."/>
            <person name="Takeda-Yano K."/>
            <person name="Katayama T."/>
            <person name="Oono Y."/>
            <person name="Narumi I."/>
        </authorList>
    </citation>
    <scope>NUCLEOTIDE SEQUENCE [LARGE SCALE GENOMIC DNA]</scope>
    <source>
        <strain evidence="2">ATCC 43672</strain>
    </source>
</reference>
<dbReference type="OrthoDB" id="72098at2"/>
<name>A0A100HNJ6_9DEIO</name>
<comment type="caution">
    <text evidence="1">The sequence shown here is derived from an EMBL/GenBank/DDBJ whole genome shotgun (WGS) entry which is preliminary data.</text>
</comment>